<dbReference type="InterPro" id="IPR036249">
    <property type="entry name" value="Thioredoxin-like_sf"/>
</dbReference>
<protein>
    <submittedName>
        <fullName evidence="7">TlpA family protein disulfide reductase</fullName>
    </submittedName>
</protein>
<organism evidence="7 8">
    <name type="scientific">Ectopseudomonas hydrolytica</name>
    <dbReference type="NCBI Taxonomy" id="2493633"/>
    <lineage>
        <taxon>Bacteria</taxon>
        <taxon>Pseudomonadati</taxon>
        <taxon>Pseudomonadota</taxon>
        <taxon>Gammaproteobacteria</taxon>
        <taxon>Pseudomonadales</taxon>
        <taxon>Pseudomonadaceae</taxon>
        <taxon>Ectopseudomonas</taxon>
    </lineage>
</organism>
<feature type="transmembrane region" description="Helical" evidence="5">
    <location>
        <begin position="6"/>
        <end position="32"/>
    </location>
</feature>
<keyword evidence="5" id="KW-0472">Membrane</keyword>
<dbReference type="CDD" id="cd02966">
    <property type="entry name" value="TlpA_like_family"/>
    <property type="match status" value="1"/>
</dbReference>
<dbReference type="PANTHER" id="PTHR42852">
    <property type="entry name" value="THIOL:DISULFIDE INTERCHANGE PROTEIN DSBE"/>
    <property type="match status" value="1"/>
</dbReference>
<comment type="subcellular location">
    <subcellularLocation>
        <location evidence="1">Cell envelope</location>
    </subcellularLocation>
</comment>
<dbReference type="PROSITE" id="PS00194">
    <property type="entry name" value="THIOREDOXIN_1"/>
    <property type="match status" value="1"/>
</dbReference>
<keyword evidence="4" id="KW-0676">Redox-active center</keyword>
<dbReference type="Proteomes" id="UP001054897">
    <property type="component" value="Chromosome"/>
</dbReference>
<dbReference type="PROSITE" id="PS51352">
    <property type="entry name" value="THIOREDOXIN_2"/>
    <property type="match status" value="1"/>
</dbReference>
<dbReference type="InterPro" id="IPR013766">
    <property type="entry name" value="Thioredoxin_domain"/>
</dbReference>
<keyword evidence="5" id="KW-0812">Transmembrane</keyword>
<dbReference type="SUPFAM" id="SSF52833">
    <property type="entry name" value="Thioredoxin-like"/>
    <property type="match status" value="1"/>
</dbReference>
<keyword evidence="5" id="KW-1133">Transmembrane helix</keyword>
<dbReference type="Pfam" id="PF01790">
    <property type="entry name" value="LGT"/>
    <property type="match status" value="1"/>
</dbReference>
<dbReference type="GeneID" id="300083456"/>
<evidence type="ECO:0000256" key="1">
    <source>
        <dbReference type="ARBA" id="ARBA00004196"/>
    </source>
</evidence>
<dbReference type="PANTHER" id="PTHR42852:SF6">
    <property type="entry name" value="THIOL:DISULFIDE INTERCHANGE PROTEIN DSBE"/>
    <property type="match status" value="1"/>
</dbReference>
<evidence type="ECO:0000256" key="4">
    <source>
        <dbReference type="ARBA" id="ARBA00023284"/>
    </source>
</evidence>
<gene>
    <name evidence="7" type="ORF">L1F06_020775</name>
</gene>
<dbReference type="RefSeq" id="WP_012019671.1">
    <property type="nucleotide sequence ID" value="NZ_CAXYQR010000009.1"/>
</dbReference>
<accession>A0ABY5A604</accession>
<dbReference type="InterPro" id="IPR050553">
    <property type="entry name" value="Thioredoxin_ResA/DsbE_sf"/>
</dbReference>
<dbReference type="EMBL" id="CP099397">
    <property type="protein sequence ID" value="USR39078.1"/>
    <property type="molecule type" value="Genomic_DNA"/>
</dbReference>
<evidence type="ECO:0000259" key="6">
    <source>
        <dbReference type="PROSITE" id="PS51352"/>
    </source>
</evidence>
<evidence type="ECO:0000256" key="5">
    <source>
        <dbReference type="SAM" id="Phobius"/>
    </source>
</evidence>
<feature type="transmembrane region" description="Helical" evidence="5">
    <location>
        <begin position="83"/>
        <end position="100"/>
    </location>
</feature>
<feature type="transmembrane region" description="Helical" evidence="5">
    <location>
        <begin position="44"/>
        <end position="63"/>
    </location>
</feature>
<dbReference type="Gene3D" id="3.40.30.10">
    <property type="entry name" value="Glutaredoxin"/>
    <property type="match status" value="1"/>
</dbReference>
<dbReference type="InterPro" id="IPR000866">
    <property type="entry name" value="AhpC/TSA"/>
</dbReference>
<dbReference type="InterPro" id="IPR001640">
    <property type="entry name" value="Lgt"/>
</dbReference>
<sequence length="268" mass="29626">MLTLDIGPLALSTSHLLLLGSLLLATLVGWWSGRRLGCNPERQLFRQLLLGLLVARLAFVLSYAEFYREAPWQVLDIRDGGFIAWPGVLAALALGAWYLWRDARLRRPLGVAMAFGLSLWLGGSLLLHALERGTQLPDLQLQDAQGRTVNLRDYAGQPLVVNLWATWCPPCRREMPVLAQAQQREAGIRVLFVNQGESVGEVEAYLASQNLELQHVLLDAQVRLGQLVGSRALPTTLFYDAQGRQVGSHLGELSHASLQRALAALRPE</sequence>
<keyword evidence="3" id="KW-1015">Disulfide bond</keyword>
<evidence type="ECO:0000313" key="8">
    <source>
        <dbReference type="Proteomes" id="UP001054897"/>
    </source>
</evidence>
<name>A0ABY5A604_9GAMM</name>
<evidence type="ECO:0000256" key="2">
    <source>
        <dbReference type="ARBA" id="ARBA00022748"/>
    </source>
</evidence>
<proteinExistence type="predicted"/>
<evidence type="ECO:0000256" key="3">
    <source>
        <dbReference type="ARBA" id="ARBA00023157"/>
    </source>
</evidence>
<keyword evidence="8" id="KW-1185">Reference proteome</keyword>
<dbReference type="Pfam" id="PF00578">
    <property type="entry name" value="AhpC-TSA"/>
    <property type="match status" value="1"/>
</dbReference>
<keyword evidence="2" id="KW-0201">Cytochrome c-type biogenesis</keyword>
<feature type="domain" description="Thioredoxin" evidence="6">
    <location>
        <begin position="130"/>
        <end position="267"/>
    </location>
</feature>
<evidence type="ECO:0000313" key="7">
    <source>
        <dbReference type="EMBL" id="USR39078.1"/>
    </source>
</evidence>
<feature type="transmembrane region" description="Helical" evidence="5">
    <location>
        <begin position="109"/>
        <end position="130"/>
    </location>
</feature>
<dbReference type="InterPro" id="IPR017937">
    <property type="entry name" value="Thioredoxin_CS"/>
</dbReference>
<reference evidence="7" key="1">
    <citation type="submission" date="2022-06" db="EMBL/GenBank/DDBJ databases">
        <title>Complete genome of Pseudomonas hydrolytica DSWY01T.</title>
        <authorList>
            <person name="Jung J."/>
            <person name="Jeon C.O."/>
        </authorList>
    </citation>
    <scope>NUCLEOTIDE SEQUENCE</scope>
    <source>
        <strain evidence="7">DSWY01</strain>
    </source>
</reference>